<dbReference type="AlphaFoldDB" id="A0A2P2NN58"/>
<name>A0A2P2NN58_RHIMU</name>
<dbReference type="EMBL" id="GGEC01063474">
    <property type="protein sequence ID" value="MBX43958.1"/>
    <property type="molecule type" value="Transcribed_RNA"/>
</dbReference>
<sequence length="83" mass="9753">MFLLKSRNCTGQWCKSKNIPRQTRGKRHPLDSYLMWTSKSQSRLQFNYPVILTDGLIHVKVLERLDIHVATRRDSLALTRKIS</sequence>
<organism evidence="1">
    <name type="scientific">Rhizophora mucronata</name>
    <name type="common">Asiatic mangrove</name>
    <dbReference type="NCBI Taxonomy" id="61149"/>
    <lineage>
        <taxon>Eukaryota</taxon>
        <taxon>Viridiplantae</taxon>
        <taxon>Streptophyta</taxon>
        <taxon>Embryophyta</taxon>
        <taxon>Tracheophyta</taxon>
        <taxon>Spermatophyta</taxon>
        <taxon>Magnoliopsida</taxon>
        <taxon>eudicotyledons</taxon>
        <taxon>Gunneridae</taxon>
        <taxon>Pentapetalae</taxon>
        <taxon>rosids</taxon>
        <taxon>fabids</taxon>
        <taxon>Malpighiales</taxon>
        <taxon>Rhizophoraceae</taxon>
        <taxon>Rhizophora</taxon>
    </lineage>
</organism>
<proteinExistence type="predicted"/>
<protein>
    <submittedName>
        <fullName evidence="1">Uncharacterized protein</fullName>
    </submittedName>
</protein>
<accession>A0A2P2NN58</accession>
<reference evidence="1" key="1">
    <citation type="submission" date="2018-02" db="EMBL/GenBank/DDBJ databases">
        <title>Rhizophora mucronata_Transcriptome.</title>
        <authorList>
            <person name="Meera S.P."/>
            <person name="Sreeshan A."/>
            <person name="Augustine A."/>
        </authorList>
    </citation>
    <scope>NUCLEOTIDE SEQUENCE</scope>
    <source>
        <tissue evidence="1">Leaf</tissue>
    </source>
</reference>
<evidence type="ECO:0000313" key="1">
    <source>
        <dbReference type="EMBL" id="MBX43958.1"/>
    </source>
</evidence>